<comment type="caution">
    <text evidence="2">The sequence shown here is derived from an EMBL/GenBank/DDBJ whole genome shotgun (WGS) entry which is preliminary data.</text>
</comment>
<reference evidence="2 3" key="1">
    <citation type="submission" date="2017-06" db="EMBL/GenBank/DDBJ databases">
        <title>Ant-infecting Ophiocordyceps genomes reveal a high diversity of potential behavioral manipulation genes and a possible major role for enterotoxins.</title>
        <authorList>
            <person name="De Bekker C."/>
            <person name="Evans H.C."/>
            <person name="Brachmann A."/>
            <person name="Hughes D.P."/>
        </authorList>
    </citation>
    <scope>NUCLEOTIDE SEQUENCE [LARGE SCALE GENOMIC DNA]</scope>
    <source>
        <strain evidence="2 3">Map16</strain>
    </source>
</reference>
<organism evidence="2 3">
    <name type="scientific">Ophiocordyceps camponoti-rufipedis</name>
    <dbReference type="NCBI Taxonomy" id="2004952"/>
    <lineage>
        <taxon>Eukaryota</taxon>
        <taxon>Fungi</taxon>
        <taxon>Dikarya</taxon>
        <taxon>Ascomycota</taxon>
        <taxon>Pezizomycotina</taxon>
        <taxon>Sordariomycetes</taxon>
        <taxon>Hypocreomycetidae</taxon>
        <taxon>Hypocreales</taxon>
        <taxon>Ophiocordycipitaceae</taxon>
        <taxon>Ophiocordyceps</taxon>
    </lineage>
</organism>
<sequence length="257" mass="27836">MDGCIVAVGRDTGIHWHILASDWYRVGWNGRSGCHIECIANDVAASDALLSAGWDALSGPVDACSISSELLPHHSSSSSPPPPPLPRPPPPSPPCRYVHRHHYLCHHSLRPHPLPNADHRRGLGLLHTYLDMPTPLARPVVPAPTRATVHALHMHTPACMGWEYCALVPRAHSAASPHVLPFALLPGLSLCSPLNPSLLLLTPHFIPPLLILLLAHPLLPTPPLHHHFFVSRPLVFPSSTTSDSPLTDWPSPIATVT</sequence>
<keyword evidence="3" id="KW-1185">Reference proteome</keyword>
<evidence type="ECO:0000256" key="1">
    <source>
        <dbReference type="SAM" id="MobiDB-lite"/>
    </source>
</evidence>
<name>A0A2C5ZA11_9HYPO</name>
<feature type="region of interest" description="Disordered" evidence="1">
    <location>
        <begin position="70"/>
        <end position="92"/>
    </location>
</feature>
<dbReference type="AlphaFoldDB" id="A0A2C5ZA11"/>
<evidence type="ECO:0000313" key="3">
    <source>
        <dbReference type="Proteomes" id="UP000226431"/>
    </source>
</evidence>
<feature type="compositionally biased region" description="Pro residues" evidence="1">
    <location>
        <begin position="79"/>
        <end position="92"/>
    </location>
</feature>
<evidence type="ECO:0000313" key="2">
    <source>
        <dbReference type="EMBL" id="PHH76856.1"/>
    </source>
</evidence>
<proteinExistence type="predicted"/>
<protein>
    <submittedName>
        <fullName evidence="2">Uncharacterized protein</fullName>
    </submittedName>
</protein>
<gene>
    <name evidence="2" type="ORF">CDD80_1155</name>
</gene>
<dbReference type="EMBL" id="NJES01000144">
    <property type="protein sequence ID" value="PHH76856.1"/>
    <property type="molecule type" value="Genomic_DNA"/>
</dbReference>
<dbReference type="Proteomes" id="UP000226431">
    <property type="component" value="Unassembled WGS sequence"/>
</dbReference>
<accession>A0A2C5ZA11</accession>